<dbReference type="InterPro" id="IPR011704">
    <property type="entry name" value="ATPase_dyneun-rel_AAA"/>
</dbReference>
<dbReference type="RefSeq" id="WP_319981485.1">
    <property type="nucleotide sequence ID" value="NZ_JAXAVU010000018.1"/>
</dbReference>
<dbReference type="EMBL" id="JAXAVU010000018">
    <property type="protein sequence ID" value="MDX8149504.1"/>
    <property type="molecule type" value="Genomic_DNA"/>
</dbReference>
<reference evidence="3 4" key="1">
    <citation type="submission" date="2023-11" db="EMBL/GenBank/DDBJ databases">
        <title>Lentzea sokolovensis, sp. nov., Lentzea kristufkii, sp. nov., and Lentzea miocenensis, sp. nov., rare actinobacteria from Sokolov Coal Basin, Miocene lacustrine sediment, Czech Republic.</title>
        <authorList>
            <person name="Lara A."/>
            <person name="Kotroba L."/>
            <person name="Nouioui I."/>
            <person name="Neumann-Schaal M."/>
            <person name="Mast Y."/>
            <person name="Chronakova A."/>
        </authorList>
    </citation>
    <scope>NUCLEOTIDE SEQUENCE [LARGE SCALE GENOMIC DNA]</scope>
    <source>
        <strain evidence="3 4">BCCO 10_0061</strain>
    </source>
</reference>
<dbReference type="SMART" id="SM00382">
    <property type="entry name" value="AAA"/>
    <property type="match status" value="1"/>
</dbReference>
<feature type="region of interest" description="Disordered" evidence="1">
    <location>
        <begin position="805"/>
        <end position="886"/>
    </location>
</feature>
<comment type="caution">
    <text evidence="3">The sequence shown here is derived from an EMBL/GenBank/DDBJ whole genome shotgun (WGS) entry which is preliminary data.</text>
</comment>
<dbReference type="Gene3D" id="3.40.50.300">
    <property type="entry name" value="P-loop containing nucleotide triphosphate hydrolases"/>
    <property type="match status" value="1"/>
</dbReference>
<dbReference type="Proteomes" id="UP001285352">
    <property type="component" value="Unassembled WGS sequence"/>
</dbReference>
<evidence type="ECO:0000259" key="2">
    <source>
        <dbReference type="SMART" id="SM00382"/>
    </source>
</evidence>
<evidence type="ECO:0000313" key="3">
    <source>
        <dbReference type="EMBL" id="MDX8149504.1"/>
    </source>
</evidence>
<organism evidence="3 4">
    <name type="scientific">Lentzea sokolovensis</name>
    <dbReference type="NCBI Taxonomy" id="3095429"/>
    <lineage>
        <taxon>Bacteria</taxon>
        <taxon>Bacillati</taxon>
        <taxon>Actinomycetota</taxon>
        <taxon>Actinomycetes</taxon>
        <taxon>Pseudonocardiales</taxon>
        <taxon>Pseudonocardiaceae</taxon>
        <taxon>Lentzea</taxon>
    </lineage>
</organism>
<feature type="region of interest" description="Disordered" evidence="1">
    <location>
        <begin position="1"/>
        <end position="47"/>
    </location>
</feature>
<dbReference type="Pfam" id="PF07728">
    <property type="entry name" value="AAA_5"/>
    <property type="match status" value="1"/>
</dbReference>
<gene>
    <name evidence="3" type="ORF">SK854_45795</name>
</gene>
<dbReference type="InterPro" id="IPR003593">
    <property type="entry name" value="AAA+_ATPase"/>
</dbReference>
<dbReference type="CDD" id="cd00009">
    <property type="entry name" value="AAA"/>
    <property type="match status" value="1"/>
</dbReference>
<protein>
    <submittedName>
        <fullName evidence="3">MoxR family ATPase</fullName>
    </submittedName>
</protein>
<evidence type="ECO:0000256" key="1">
    <source>
        <dbReference type="SAM" id="MobiDB-lite"/>
    </source>
</evidence>
<dbReference type="SUPFAM" id="SSF52540">
    <property type="entry name" value="P-loop containing nucleoside triphosphate hydrolases"/>
    <property type="match status" value="1"/>
</dbReference>
<evidence type="ECO:0000313" key="4">
    <source>
        <dbReference type="Proteomes" id="UP001285352"/>
    </source>
</evidence>
<keyword evidence="4" id="KW-1185">Reference proteome</keyword>
<dbReference type="InterPro" id="IPR027417">
    <property type="entry name" value="P-loop_NTPase"/>
</dbReference>
<feature type="compositionally biased region" description="Basic and acidic residues" evidence="1">
    <location>
        <begin position="868"/>
        <end position="879"/>
    </location>
</feature>
<name>A0ABU4VCR7_9PSEU</name>
<reference evidence="3 4" key="2">
    <citation type="submission" date="2023-11" db="EMBL/GenBank/DDBJ databases">
        <authorList>
            <person name="Lara A.C."/>
            <person name="Chronakova A."/>
        </authorList>
    </citation>
    <scope>NUCLEOTIDE SEQUENCE [LARGE SCALE GENOMIC DNA]</scope>
    <source>
        <strain evidence="3 4">BCCO 10_0061</strain>
    </source>
</reference>
<feature type="domain" description="AAA+ ATPase" evidence="2">
    <location>
        <begin position="78"/>
        <end position="263"/>
    </location>
</feature>
<accession>A0ABU4VCR7</accession>
<feature type="region of interest" description="Disordered" evidence="1">
    <location>
        <begin position="751"/>
        <end position="776"/>
    </location>
</feature>
<proteinExistence type="predicted"/>
<sequence>MSSDPTGWHVYRGTGDAAESPIAELPEPPPWRRFTGTGEATRPDDDGTEVHRRIGALLCTPRKPQPLEVLMVNAAIYLRRPLLVTGNPGTGKSSLAYLIARELGLGPTLRWPITSRTVLKDGLYLYDAIGRVQAAASREAGGEGESGVGDYLHLGPLGTALLPFELPRVLLIDELDKGDIDLPNDLLNVFEEGEYDIPELVRLAGKQADVPVFTADRGGSAVVRNGAVRCRQFPIVIITSNGEREFPPAFLRRCLKLHFEKPDFDQLAGMVAAHLGEAEGVDLARLIADFLERRAQLGGLASDQLLNAVHLAVSALSGPRRIADALRPFMRPSPSPWGRVLDKETTAARAAQESLWLPEWRPAPWRWFDIVLVADAASSMKIWRQTAQDFLTLLRRQGAFRDVRFLRLDCVKSSLADLVLRPEVEQEHGQHWPDLVDTTGRWIVLVMTNAIGRAWHEVRRASCCLGGDRETHGRRSRSRTTTPGGGAALRRVVSTCQRATPESADRNLRVRVVEPDFELDVGDPAAVPVPVLGRSAERFTGWSRLLTAPGLEWVETTATMVRPRPDEPVVSAPEEPAEQLTASTQVMRFRNQASVQAFHLAGLLAATPLSLPLIKLVQRIMLPGAGLSALAEVVLSGLLKHVPPNGSTPDPTRVAYEFHDGVREELLSGARRADTIRVARMIGQYAERVNGTLRNFAAALDAPDDTSDPAPSVENLPYIRVQEAVFRALSGPYYRRAKRLATPRLRVKYDPTGSIQASKKPAEQEKWSVQVTEPPKEAAAPADLRLLRTGTDLSQAVQRCAWRAGARRASQGVRRPDQTQPGSAGDQPLQPNQDRPQEHRLVQTAPKDTPRWPLPGVLDGSSASGNSHRHDIGQHDRSSRPQLQRR</sequence>